<dbReference type="PROSITE" id="PS50928">
    <property type="entry name" value="ABC_TM1"/>
    <property type="match status" value="1"/>
</dbReference>
<name>A0ABN7RQS1_THEXY</name>
<feature type="transmembrane region" description="Helical" evidence="7">
    <location>
        <begin position="269"/>
        <end position="288"/>
    </location>
</feature>
<dbReference type="Proteomes" id="UP000681526">
    <property type="component" value="Unassembled WGS sequence"/>
</dbReference>
<evidence type="ECO:0000259" key="8">
    <source>
        <dbReference type="PROSITE" id="PS50928"/>
    </source>
</evidence>
<evidence type="ECO:0000256" key="7">
    <source>
        <dbReference type="RuleBase" id="RU363032"/>
    </source>
</evidence>
<feature type="transmembrane region" description="Helical" evidence="7">
    <location>
        <begin position="133"/>
        <end position="157"/>
    </location>
</feature>
<evidence type="ECO:0000256" key="5">
    <source>
        <dbReference type="ARBA" id="ARBA00022989"/>
    </source>
</evidence>
<gene>
    <name evidence="9" type="primary">txxe 251-ugpE</name>
    <name evidence="9" type="ORF">TXXE_03280</name>
</gene>
<accession>A0ABN7RQS1</accession>
<keyword evidence="2 7" id="KW-0813">Transport</keyword>
<evidence type="ECO:0000256" key="6">
    <source>
        <dbReference type="ARBA" id="ARBA00023136"/>
    </source>
</evidence>
<dbReference type="PANTHER" id="PTHR43744">
    <property type="entry name" value="ABC TRANSPORTER PERMEASE PROTEIN MG189-RELATED-RELATED"/>
    <property type="match status" value="1"/>
</dbReference>
<dbReference type="InterPro" id="IPR000515">
    <property type="entry name" value="MetI-like"/>
</dbReference>
<dbReference type="CDD" id="cd06261">
    <property type="entry name" value="TM_PBP2"/>
    <property type="match status" value="1"/>
</dbReference>
<evidence type="ECO:0000256" key="1">
    <source>
        <dbReference type="ARBA" id="ARBA00004651"/>
    </source>
</evidence>
<dbReference type="Gene3D" id="1.10.3720.10">
    <property type="entry name" value="MetI-like"/>
    <property type="match status" value="1"/>
</dbReference>
<keyword evidence="10" id="KW-1185">Reference proteome</keyword>
<keyword evidence="5 7" id="KW-1133">Transmembrane helix</keyword>
<comment type="similarity">
    <text evidence="7">Belongs to the binding-protein-dependent transport system permease family.</text>
</comment>
<evidence type="ECO:0000313" key="9">
    <source>
        <dbReference type="EMBL" id="CAG5079529.1"/>
    </source>
</evidence>
<feature type="transmembrane region" description="Helical" evidence="7">
    <location>
        <begin position="97"/>
        <end position="121"/>
    </location>
</feature>
<evidence type="ECO:0000256" key="4">
    <source>
        <dbReference type="ARBA" id="ARBA00022692"/>
    </source>
</evidence>
<sequence>MSMNDAGRRSAIGQAAGVRRPLAVRRIRAVLEAMLFAANRACMLLLVCAFALPFAWMLSTSLKTLPETMIFPPEWIPAEPVWSNYAVAWNSGPFLTYLLNSFIVSVGILILQMLTIIPAAYAFARFRFPGKGLLFGLVMATLMIPAQLIFLPVYLMLSDWKLLNTHLALILPFASSAFGIFLLRQSFMQTAEELIEAARLDNAPEWKIMLRIMAPLARPVLVTFALFSFITHWNDYFWPLVMTTNESARTLPLGIAKIRETEGTATWNVLMAANVMLAVPVLLAFFAAQRQIIRAFVYSGVK</sequence>
<protein>
    <submittedName>
        <fullName evidence="9">SN-glycerol-3-phosphate transport system permease protein</fullName>
    </submittedName>
</protein>
<dbReference type="SUPFAM" id="SSF161098">
    <property type="entry name" value="MetI-like"/>
    <property type="match status" value="1"/>
</dbReference>
<keyword evidence="4 7" id="KW-0812">Transmembrane</keyword>
<keyword evidence="6 7" id="KW-0472">Membrane</keyword>
<reference evidence="9 10" key="1">
    <citation type="submission" date="2021-04" db="EMBL/GenBank/DDBJ databases">
        <authorList>
            <person name="Rakotoarivonina H."/>
        </authorList>
    </citation>
    <scope>NUCLEOTIDE SEQUENCE [LARGE SCALE GENOMIC DNA]</scope>
    <source>
        <strain evidence="9 10">XE</strain>
    </source>
</reference>
<dbReference type="EMBL" id="CAJRAY010000017">
    <property type="protein sequence ID" value="CAG5079529.1"/>
    <property type="molecule type" value="Genomic_DNA"/>
</dbReference>
<dbReference type="Pfam" id="PF00528">
    <property type="entry name" value="BPD_transp_1"/>
    <property type="match status" value="1"/>
</dbReference>
<evidence type="ECO:0000256" key="3">
    <source>
        <dbReference type="ARBA" id="ARBA00022475"/>
    </source>
</evidence>
<evidence type="ECO:0000313" key="10">
    <source>
        <dbReference type="Proteomes" id="UP000681526"/>
    </source>
</evidence>
<feature type="domain" description="ABC transmembrane type-1" evidence="8">
    <location>
        <begin position="98"/>
        <end position="288"/>
    </location>
</feature>
<dbReference type="PANTHER" id="PTHR43744:SF3">
    <property type="entry name" value="LACTOSE TRANSPORT SYSTEM PERMEASE PROTEIN LACG"/>
    <property type="match status" value="1"/>
</dbReference>
<comment type="subcellular location">
    <subcellularLocation>
        <location evidence="1 7">Cell membrane</location>
        <topology evidence="1 7">Multi-pass membrane protein</topology>
    </subcellularLocation>
</comment>
<feature type="transmembrane region" description="Helical" evidence="7">
    <location>
        <begin position="29"/>
        <end position="56"/>
    </location>
</feature>
<dbReference type="InterPro" id="IPR035906">
    <property type="entry name" value="MetI-like_sf"/>
</dbReference>
<feature type="transmembrane region" description="Helical" evidence="7">
    <location>
        <begin position="163"/>
        <end position="183"/>
    </location>
</feature>
<comment type="caution">
    <text evidence="9">The sequence shown here is derived from an EMBL/GenBank/DDBJ whole genome shotgun (WGS) entry which is preliminary data.</text>
</comment>
<feature type="transmembrane region" description="Helical" evidence="7">
    <location>
        <begin position="216"/>
        <end position="233"/>
    </location>
</feature>
<keyword evidence="3" id="KW-1003">Cell membrane</keyword>
<evidence type="ECO:0000256" key="2">
    <source>
        <dbReference type="ARBA" id="ARBA00022448"/>
    </source>
</evidence>
<proteinExistence type="inferred from homology"/>
<organism evidence="9 10">
    <name type="scientific">Thermobacillus xylanilyticus</name>
    <dbReference type="NCBI Taxonomy" id="76633"/>
    <lineage>
        <taxon>Bacteria</taxon>
        <taxon>Bacillati</taxon>
        <taxon>Bacillota</taxon>
        <taxon>Bacilli</taxon>
        <taxon>Bacillales</taxon>
        <taxon>Paenibacillaceae</taxon>
        <taxon>Thermobacillus</taxon>
    </lineage>
</organism>